<evidence type="ECO:0000256" key="2">
    <source>
        <dbReference type="ARBA" id="ARBA00022737"/>
    </source>
</evidence>
<dbReference type="SUPFAM" id="SSF52058">
    <property type="entry name" value="L domain-like"/>
    <property type="match status" value="2"/>
</dbReference>
<dbReference type="PANTHER" id="PTHR46652:SF3">
    <property type="entry name" value="LEUCINE-RICH REPEAT-CONTAINING PROTEIN 9"/>
    <property type="match status" value="1"/>
</dbReference>
<evidence type="ECO:0000313" key="3">
    <source>
        <dbReference type="EMBL" id="SMP23331.1"/>
    </source>
</evidence>
<dbReference type="InterPro" id="IPR025875">
    <property type="entry name" value="Leu-rich_rpt_4"/>
</dbReference>
<accession>A0ABY1P0B1</accession>
<dbReference type="EMBL" id="FXTY01000004">
    <property type="protein sequence ID" value="SMP23331.1"/>
    <property type="molecule type" value="Genomic_DNA"/>
</dbReference>
<dbReference type="PANTHER" id="PTHR46652">
    <property type="entry name" value="LEUCINE-RICH REPEAT AND IQ DOMAIN-CONTAINING PROTEIN 1-RELATED"/>
    <property type="match status" value="1"/>
</dbReference>
<keyword evidence="2" id="KW-0677">Repeat</keyword>
<dbReference type="InterPro" id="IPR032675">
    <property type="entry name" value="LRR_dom_sf"/>
</dbReference>
<dbReference type="RefSeq" id="WP_283426285.1">
    <property type="nucleotide sequence ID" value="NZ_FXTY01000004.1"/>
</dbReference>
<keyword evidence="4" id="KW-1185">Reference proteome</keyword>
<protein>
    <recommendedName>
        <fullName evidence="5">Internalin-A</fullName>
    </recommendedName>
</protein>
<reference evidence="3 4" key="1">
    <citation type="submission" date="2017-05" db="EMBL/GenBank/DDBJ databases">
        <authorList>
            <person name="Varghese N."/>
            <person name="Submissions S."/>
        </authorList>
    </citation>
    <scope>NUCLEOTIDE SEQUENCE [LARGE SCALE GENOMIC DNA]</scope>
    <source>
        <strain evidence="3 4">DSM 29734</strain>
    </source>
</reference>
<gene>
    <name evidence="3" type="ORF">SAMN06265373_104343</name>
</gene>
<proteinExistence type="predicted"/>
<dbReference type="Proteomes" id="UP001157961">
    <property type="component" value="Unassembled WGS sequence"/>
</dbReference>
<dbReference type="Gene3D" id="3.80.10.10">
    <property type="entry name" value="Ribonuclease Inhibitor"/>
    <property type="match status" value="2"/>
</dbReference>
<dbReference type="Pfam" id="PF12799">
    <property type="entry name" value="LRR_4"/>
    <property type="match status" value="1"/>
</dbReference>
<keyword evidence="1" id="KW-0433">Leucine-rich repeat</keyword>
<organism evidence="3 4">
    <name type="scientific">Shimia sagamensis</name>
    <dbReference type="NCBI Taxonomy" id="1566352"/>
    <lineage>
        <taxon>Bacteria</taxon>
        <taxon>Pseudomonadati</taxon>
        <taxon>Pseudomonadota</taxon>
        <taxon>Alphaproteobacteria</taxon>
        <taxon>Rhodobacterales</taxon>
        <taxon>Roseobacteraceae</taxon>
    </lineage>
</organism>
<sequence length="502" mass="54400">MSFRVLTSLKIQSFLTVAKQSLKQRMRPQVRARRKAGMASNDTPADPTAYFFWSLERHKEARAKHKVISGDNGMLLPEIAELDPHLRKLCIRHTPITDISALRGLPSLTELEIIASPVADLSPLADLPNLAKLTLSIPPETPVSLPDLPNLRSLKLSHPRTPIQLGNMPRLQSADLLALCEDPSRLVQSPALTELKLRLSDGQSLVPLAQAENLLSLSLRCDGVVDLTALSSLQELETLDLFGAKTTDLTSLNALPKLKTLSLLNTPAREFGSLAVLTTLQNLTIQSLVPLSDLSFVAALTELNHLSLGQVSQSDLSPLSQLNKLTYLLLQVADPIFDPAPLSHCTALQTLHVRLADSVDGSMTSAWPPLPNLQSASLTGTAIVSLNGLQRCRALQNLQCTGTAVKDLYPLHSLPNLEWLDITDTDVADLSVLLTLPKFTKANAKATLAINGTPALQSMQDLEVLAACANGREFHHYRHVMANRVIEHLHAAAAPSSETANA</sequence>
<comment type="caution">
    <text evidence="3">The sequence shown here is derived from an EMBL/GenBank/DDBJ whole genome shotgun (WGS) entry which is preliminary data.</text>
</comment>
<evidence type="ECO:0008006" key="5">
    <source>
        <dbReference type="Google" id="ProtNLM"/>
    </source>
</evidence>
<name>A0ABY1P0B1_9RHOB</name>
<dbReference type="InterPro" id="IPR050836">
    <property type="entry name" value="SDS22/Internalin_LRR"/>
</dbReference>
<evidence type="ECO:0000313" key="4">
    <source>
        <dbReference type="Proteomes" id="UP001157961"/>
    </source>
</evidence>
<evidence type="ECO:0000256" key="1">
    <source>
        <dbReference type="ARBA" id="ARBA00022614"/>
    </source>
</evidence>